<sequence length="115" mass="12610">MTSSLLPILPAIYDVLFDFAQSDGLSQANQVDSVRNQRLTPTVVFLDAGVTDYQSLQAGVIPEVATVILSPNQDRIEQISAFLPQNPQIITTTSIIKSVRYAIALHSLRVSKQLK</sequence>
<comment type="caution">
    <text evidence="2">The sequence shown here is derived from an EMBL/GenBank/DDBJ whole genome shotgun (WGS) entry which is preliminary data.</text>
</comment>
<evidence type="ECO:0000313" key="3">
    <source>
        <dbReference type="Proteomes" id="UP000636187"/>
    </source>
</evidence>
<organism evidence="2 3">
    <name type="scientific">Microcystis flos-aquae FACHB-1344</name>
    <dbReference type="NCBI Taxonomy" id="2692899"/>
    <lineage>
        <taxon>Bacteria</taxon>
        <taxon>Bacillati</taxon>
        <taxon>Cyanobacteriota</taxon>
        <taxon>Cyanophyceae</taxon>
        <taxon>Oscillatoriophycideae</taxon>
        <taxon>Chroococcales</taxon>
        <taxon>Microcystaceae</taxon>
        <taxon>Microcystis</taxon>
    </lineage>
</organism>
<evidence type="ECO:0000313" key="2">
    <source>
        <dbReference type="EMBL" id="MBD2620885.1"/>
    </source>
</evidence>
<feature type="domain" description="DUF4347" evidence="1">
    <location>
        <begin position="43"/>
        <end position="89"/>
    </location>
</feature>
<evidence type="ECO:0000259" key="1">
    <source>
        <dbReference type="Pfam" id="PF14252"/>
    </source>
</evidence>
<dbReference type="Proteomes" id="UP000636187">
    <property type="component" value="Unassembled WGS sequence"/>
</dbReference>
<keyword evidence="3" id="KW-1185">Reference proteome</keyword>
<proteinExistence type="predicted"/>
<dbReference type="RefSeq" id="WP_190719293.1">
    <property type="nucleotide sequence ID" value="NZ_JACJSW010000053.1"/>
</dbReference>
<dbReference type="InterPro" id="IPR025592">
    <property type="entry name" value="DUF4347"/>
</dbReference>
<gene>
    <name evidence="2" type="ORF">H6G48_03960</name>
</gene>
<protein>
    <submittedName>
        <fullName evidence="2">DUF4347 domain-containing protein</fullName>
    </submittedName>
</protein>
<accession>A0ABR8HQ37</accession>
<reference evidence="2 3" key="1">
    <citation type="journal article" date="2020" name="ISME J.">
        <title>Comparative genomics reveals insights into cyanobacterial evolution and habitat adaptation.</title>
        <authorList>
            <person name="Chen M.Y."/>
            <person name="Teng W.K."/>
            <person name="Zhao L."/>
            <person name="Hu C.X."/>
            <person name="Zhou Y.K."/>
            <person name="Han B.P."/>
            <person name="Song L.R."/>
            <person name="Shu W.S."/>
        </authorList>
    </citation>
    <scope>NUCLEOTIDE SEQUENCE [LARGE SCALE GENOMIC DNA]</scope>
    <source>
        <strain evidence="2 3">FACHB-1344</strain>
    </source>
</reference>
<name>A0ABR8HQ37_9CHRO</name>
<dbReference type="EMBL" id="JACJSW010000053">
    <property type="protein sequence ID" value="MBD2620885.1"/>
    <property type="molecule type" value="Genomic_DNA"/>
</dbReference>
<dbReference type="Pfam" id="PF14252">
    <property type="entry name" value="DUF4347"/>
    <property type="match status" value="1"/>
</dbReference>